<feature type="domain" description="Glycosyltransferase 2-like" evidence="1">
    <location>
        <begin position="21"/>
        <end position="140"/>
    </location>
</feature>
<dbReference type="EMBL" id="JADWDC010000019">
    <property type="protein sequence ID" value="MCC0177249.1"/>
    <property type="molecule type" value="Genomic_DNA"/>
</dbReference>
<proteinExistence type="predicted"/>
<dbReference type="Proteomes" id="UP000729733">
    <property type="component" value="Unassembled WGS sequence"/>
</dbReference>
<reference evidence="2" key="1">
    <citation type="journal article" date="2021" name="Antonie Van Leeuwenhoek">
        <title>Draft genome and description of Waterburya agarophytonicola gen. nov. sp. nov. (Pleurocapsales, Cyanobacteria): a seaweed symbiont.</title>
        <authorList>
            <person name="Bonthond G."/>
            <person name="Shalygin S."/>
            <person name="Bayer T."/>
            <person name="Weinberger F."/>
        </authorList>
    </citation>
    <scope>NUCLEOTIDE SEQUENCE</scope>
    <source>
        <strain evidence="2">KI4</strain>
    </source>
</reference>
<name>A0A964BQ53_9CYAN</name>
<keyword evidence="3" id="KW-1185">Reference proteome</keyword>
<evidence type="ECO:0000313" key="3">
    <source>
        <dbReference type="Proteomes" id="UP000729733"/>
    </source>
</evidence>
<dbReference type="Pfam" id="PF00535">
    <property type="entry name" value="Glycos_transf_2"/>
    <property type="match status" value="1"/>
</dbReference>
<dbReference type="CDD" id="cd04186">
    <property type="entry name" value="GT_2_like_c"/>
    <property type="match status" value="1"/>
</dbReference>
<evidence type="ECO:0000259" key="1">
    <source>
        <dbReference type="Pfam" id="PF00535"/>
    </source>
</evidence>
<evidence type="ECO:0000313" key="2">
    <source>
        <dbReference type="EMBL" id="MCC0177249.1"/>
    </source>
</evidence>
<accession>A0A964BQ53</accession>
<protein>
    <submittedName>
        <fullName evidence="2">Glycosyltransferase</fullName>
    </submittedName>
</protein>
<dbReference type="SUPFAM" id="SSF53448">
    <property type="entry name" value="Nucleotide-diphospho-sugar transferases"/>
    <property type="match status" value="1"/>
</dbReference>
<dbReference type="Gene3D" id="3.40.50.2000">
    <property type="entry name" value="Glycogen Phosphorylase B"/>
    <property type="match status" value="1"/>
</dbReference>
<dbReference type="PANTHER" id="PTHR43179">
    <property type="entry name" value="RHAMNOSYLTRANSFERASE WBBL"/>
    <property type="match status" value="1"/>
</dbReference>
<dbReference type="Gene3D" id="3.90.550.10">
    <property type="entry name" value="Spore Coat Polysaccharide Biosynthesis Protein SpsA, Chain A"/>
    <property type="match status" value="1"/>
</dbReference>
<dbReference type="InterPro" id="IPR029044">
    <property type="entry name" value="Nucleotide-diphossugar_trans"/>
</dbReference>
<sequence length="650" mass="73818">MEALVEELKQTLPRSNSPLVSIIIPVYNQLSYTLRCLKAIASNLSNTVPVEVILVNDCSTDDTKNSLNAIAAITLVNNRVNRGFIHSCNHGASLAKGKYLYFLNNDTEIMPNCIESLIEVLAQPQVGAVGSKLIYPQGSLQEAGGIVWQDGGGWNYGRQDNPAAPEYNYLRPVDYCSGASLMVQKSAFLELNGFERDFVPAYYEDTDLCFGLRHKLDLEVMYQPKSEVIHYEGISSGTSTATGVKQYQLVNGVKFKQKWQHFLHNYPLNRGIENTPFASRKFLGKKTVLVIDSYMPCYDRESGSRRLFELLKIFKDLNFHVIFAADNGYKAEPYTSVLQDLQIEVLYTQQGYGITIERQIQQRLSLIDLAWICRPELNEKYADLVRQNSKLKIIYDTIDLHYLRLKRAWELKQDNSNSKWQEMQGKELQIARQSDLTITVTQIEQKILQYQSVKQVEVVPNVHLPYKGDIPDFEERSGILFIGGYNHIPNVDGVKWLCQEIMPLVWQKQPDVKVTLLGSNPSSEVESLKSDLVMITGYIQDVTPYFLSHKLFVSPLRYGAGMKGKIGQSLEYSLPIVSTEIGTEGMNLIPDRDILQANNTQDFAAEILRLYNDAQLWQKLSLNSLKAIAPYHPREIKKQLSIIVDSLEIF</sequence>
<dbReference type="PANTHER" id="PTHR43179:SF7">
    <property type="entry name" value="RHAMNOSYLTRANSFERASE WBBL"/>
    <property type="match status" value="1"/>
</dbReference>
<dbReference type="InterPro" id="IPR001173">
    <property type="entry name" value="Glyco_trans_2-like"/>
</dbReference>
<organism evidence="2 3">
    <name type="scientific">Waterburya agarophytonicola KI4</name>
    <dbReference type="NCBI Taxonomy" id="2874699"/>
    <lineage>
        <taxon>Bacteria</taxon>
        <taxon>Bacillati</taxon>
        <taxon>Cyanobacteriota</taxon>
        <taxon>Cyanophyceae</taxon>
        <taxon>Pleurocapsales</taxon>
        <taxon>Hyellaceae</taxon>
        <taxon>Waterburya</taxon>
        <taxon>Waterburya agarophytonicola</taxon>
    </lineage>
</organism>
<dbReference type="Pfam" id="PF13692">
    <property type="entry name" value="Glyco_trans_1_4"/>
    <property type="match status" value="1"/>
</dbReference>
<gene>
    <name evidence="2" type="ORF">I4641_09695</name>
</gene>
<comment type="caution">
    <text evidence="2">The sequence shown here is derived from an EMBL/GenBank/DDBJ whole genome shotgun (WGS) entry which is preliminary data.</text>
</comment>
<dbReference type="SUPFAM" id="SSF53756">
    <property type="entry name" value="UDP-Glycosyltransferase/glycogen phosphorylase"/>
    <property type="match status" value="1"/>
</dbReference>
<dbReference type="AlphaFoldDB" id="A0A964BQ53"/>